<proteinExistence type="predicted"/>
<feature type="transmembrane region" description="Helical" evidence="6">
    <location>
        <begin position="177"/>
        <end position="199"/>
    </location>
</feature>
<dbReference type="InterPro" id="IPR037185">
    <property type="entry name" value="EmrE-like"/>
</dbReference>
<name>A0A1W6Z3U5_9BORD</name>
<feature type="transmembrane region" description="Helical" evidence="6">
    <location>
        <begin position="39"/>
        <end position="58"/>
    </location>
</feature>
<evidence type="ECO:0000313" key="8">
    <source>
        <dbReference type="EMBL" id="ARP87911.1"/>
    </source>
</evidence>
<dbReference type="InterPro" id="IPR051258">
    <property type="entry name" value="Diverse_Substrate_Transporter"/>
</dbReference>
<evidence type="ECO:0000259" key="7">
    <source>
        <dbReference type="Pfam" id="PF00892"/>
    </source>
</evidence>
<dbReference type="GO" id="GO:0005886">
    <property type="term" value="C:plasma membrane"/>
    <property type="evidence" value="ECO:0007669"/>
    <property type="project" value="UniProtKB-SubCell"/>
</dbReference>
<accession>A0A1W6Z3U5</accession>
<feature type="transmembrane region" description="Helical" evidence="6">
    <location>
        <begin position="121"/>
        <end position="141"/>
    </location>
</feature>
<evidence type="ECO:0000256" key="6">
    <source>
        <dbReference type="SAM" id="Phobius"/>
    </source>
</evidence>
<evidence type="ECO:0000256" key="4">
    <source>
        <dbReference type="ARBA" id="ARBA00022989"/>
    </source>
</evidence>
<evidence type="ECO:0000256" key="3">
    <source>
        <dbReference type="ARBA" id="ARBA00022692"/>
    </source>
</evidence>
<dbReference type="AlphaFoldDB" id="A0A1W6Z3U5"/>
<keyword evidence="9" id="KW-1185">Reference proteome</keyword>
<sequence length="295" mass="30707">MSTPRASSLLPLLSVFGSVTFLGLGTSWAKHTLFPLVGAQGTTAVRVGFSALLLLLLWRPWRWRLADRDARMVACYGAALGAMNLCFYMALRTIPFGIAVAIEFSGPLMVALLSSRRALDFIWILLAIAGLGLLLPMVNNVSTLDPAGVMFALAAALLWAAYIVTGKRVGHLHAGHSVSLGLTVAAFVAVPAGIAHAGAALLSPTVLLVGLGVAALSSAIPISLEMVALKRLPKQAFGIMLSMEPAVAALLALVLLNEHLTGTQWLAIALVMAASMGTALTAQRPTVTPAVSLQG</sequence>
<feature type="transmembrane region" description="Helical" evidence="6">
    <location>
        <begin position="236"/>
        <end position="256"/>
    </location>
</feature>
<keyword evidence="5 6" id="KW-0472">Membrane</keyword>
<dbReference type="EMBL" id="CP021109">
    <property type="protein sequence ID" value="ARP87911.1"/>
    <property type="molecule type" value="Genomic_DNA"/>
</dbReference>
<dbReference type="PANTHER" id="PTHR42920">
    <property type="entry name" value="OS03G0707200 PROTEIN-RELATED"/>
    <property type="match status" value="1"/>
</dbReference>
<keyword evidence="4 6" id="KW-1133">Transmembrane helix</keyword>
<feature type="transmembrane region" description="Helical" evidence="6">
    <location>
        <begin position="205"/>
        <end position="224"/>
    </location>
</feature>
<organism evidence="8 9">
    <name type="scientific">Bordetella genomosp. 9</name>
    <dbReference type="NCBI Taxonomy" id="1416803"/>
    <lineage>
        <taxon>Bacteria</taxon>
        <taxon>Pseudomonadati</taxon>
        <taxon>Pseudomonadota</taxon>
        <taxon>Betaproteobacteria</taxon>
        <taxon>Burkholderiales</taxon>
        <taxon>Alcaligenaceae</taxon>
        <taxon>Bordetella</taxon>
    </lineage>
</organism>
<dbReference type="Proteomes" id="UP000194139">
    <property type="component" value="Chromosome"/>
</dbReference>
<evidence type="ECO:0000256" key="2">
    <source>
        <dbReference type="ARBA" id="ARBA00022475"/>
    </source>
</evidence>
<feature type="transmembrane region" description="Helical" evidence="6">
    <location>
        <begin position="96"/>
        <end position="114"/>
    </location>
</feature>
<dbReference type="InterPro" id="IPR000620">
    <property type="entry name" value="EamA_dom"/>
</dbReference>
<evidence type="ECO:0000256" key="5">
    <source>
        <dbReference type="ARBA" id="ARBA00023136"/>
    </source>
</evidence>
<evidence type="ECO:0000256" key="1">
    <source>
        <dbReference type="ARBA" id="ARBA00004651"/>
    </source>
</evidence>
<keyword evidence="3 6" id="KW-0812">Transmembrane</keyword>
<feature type="transmembrane region" description="Helical" evidence="6">
    <location>
        <begin position="147"/>
        <end position="165"/>
    </location>
</feature>
<feature type="transmembrane region" description="Helical" evidence="6">
    <location>
        <begin position="70"/>
        <end position="90"/>
    </location>
</feature>
<dbReference type="Pfam" id="PF00892">
    <property type="entry name" value="EamA"/>
    <property type="match status" value="1"/>
</dbReference>
<keyword evidence="2" id="KW-1003">Cell membrane</keyword>
<dbReference type="RefSeq" id="WP_086073151.1">
    <property type="nucleotide sequence ID" value="NZ_CP021109.1"/>
</dbReference>
<protein>
    <submittedName>
        <fullName evidence="8">EamA family transporter</fullName>
    </submittedName>
</protein>
<reference evidence="8 9" key="1">
    <citation type="submission" date="2017-05" db="EMBL/GenBank/DDBJ databases">
        <title>Complete and WGS of Bordetella genogroups.</title>
        <authorList>
            <person name="Spilker T."/>
            <person name="LiPuma J."/>
        </authorList>
    </citation>
    <scope>NUCLEOTIDE SEQUENCE [LARGE SCALE GENOMIC DNA]</scope>
    <source>
        <strain evidence="8 9">AU17164</strain>
    </source>
</reference>
<dbReference type="PANTHER" id="PTHR42920:SF5">
    <property type="entry name" value="EAMA DOMAIN-CONTAINING PROTEIN"/>
    <property type="match status" value="1"/>
</dbReference>
<feature type="transmembrane region" description="Helical" evidence="6">
    <location>
        <begin position="262"/>
        <end position="282"/>
    </location>
</feature>
<dbReference type="SUPFAM" id="SSF103481">
    <property type="entry name" value="Multidrug resistance efflux transporter EmrE"/>
    <property type="match status" value="2"/>
</dbReference>
<evidence type="ECO:0000313" key="9">
    <source>
        <dbReference type="Proteomes" id="UP000194139"/>
    </source>
</evidence>
<feature type="domain" description="EamA" evidence="7">
    <location>
        <begin position="148"/>
        <end position="277"/>
    </location>
</feature>
<gene>
    <name evidence="8" type="ORF">CAL13_18090</name>
</gene>
<comment type="subcellular location">
    <subcellularLocation>
        <location evidence="1">Cell membrane</location>
        <topology evidence="1">Multi-pass membrane protein</topology>
    </subcellularLocation>
</comment>